<dbReference type="RefSeq" id="WP_153834720.1">
    <property type="nucleotide sequence ID" value="NZ_JBHUMW010000022.1"/>
</dbReference>
<dbReference type="AlphaFoldDB" id="A0A6N7QZ20"/>
<reference evidence="1 2" key="1">
    <citation type="submission" date="2019-10" db="EMBL/GenBank/DDBJ databases">
        <title>Gracilibacillus salitolerans sp. nov., a moderate halophile isolated from a saline soil in northwest China.</title>
        <authorList>
            <person name="Gan L."/>
        </authorList>
    </citation>
    <scope>NUCLEOTIDE SEQUENCE [LARGE SCALE GENOMIC DNA]</scope>
    <source>
        <strain evidence="1 2">TP2-8</strain>
    </source>
</reference>
<evidence type="ECO:0000313" key="1">
    <source>
        <dbReference type="EMBL" id="MRI65950.1"/>
    </source>
</evidence>
<sequence>MSVKTAWDERKIENFKNDDEIVELFHQNSSLFTTSEFEIFIEFEEHVQILKLNHTNRIDRTAYKTFPQSFSKMITNIILKNGDSDGE</sequence>
<accession>A0A6N7QZ20</accession>
<comment type="caution">
    <text evidence="1">The sequence shown here is derived from an EMBL/GenBank/DDBJ whole genome shotgun (WGS) entry which is preliminary data.</text>
</comment>
<protein>
    <submittedName>
        <fullName evidence="1">Uncharacterized protein</fullName>
    </submittedName>
</protein>
<organism evidence="1 2">
    <name type="scientific">Gracilibacillus thailandensis</name>
    <dbReference type="NCBI Taxonomy" id="563735"/>
    <lineage>
        <taxon>Bacteria</taxon>
        <taxon>Bacillati</taxon>
        <taxon>Bacillota</taxon>
        <taxon>Bacilli</taxon>
        <taxon>Bacillales</taxon>
        <taxon>Bacillaceae</taxon>
        <taxon>Gracilibacillus</taxon>
    </lineage>
</organism>
<gene>
    <name evidence="1" type="ORF">GH885_06270</name>
</gene>
<keyword evidence="2" id="KW-1185">Reference proteome</keyword>
<evidence type="ECO:0000313" key="2">
    <source>
        <dbReference type="Proteomes" id="UP000435187"/>
    </source>
</evidence>
<name>A0A6N7QZ20_9BACI</name>
<dbReference type="EMBL" id="WJEE01000010">
    <property type="protein sequence ID" value="MRI65950.1"/>
    <property type="molecule type" value="Genomic_DNA"/>
</dbReference>
<proteinExistence type="predicted"/>
<dbReference type="Proteomes" id="UP000435187">
    <property type="component" value="Unassembled WGS sequence"/>
</dbReference>